<proteinExistence type="predicted"/>
<keyword evidence="2" id="KW-0732">Signal</keyword>
<feature type="domain" description="Beta-hexosaminidase eukaryotic type N-terminal" evidence="3">
    <location>
        <begin position="19"/>
        <end position="152"/>
    </location>
</feature>
<dbReference type="PANTHER" id="PTHR22600">
    <property type="entry name" value="BETA-HEXOSAMINIDASE"/>
    <property type="match status" value="1"/>
</dbReference>
<dbReference type="PANTHER" id="PTHR22600:SF26">
    <property type="entry name" value="BETA-N-ACETYLHEXOSAMINIDASE"/>
    <property type="match status" value="1"/>
</dbReference>
<dbReference type="EMBL" id="JABCKI010006112">
    <property type="protein sequence ID" value="KAG5635362.1"/>
    <property type="molecule type" value="Genomic_DNA"/>
</dbReference>
<keyword evidence="5" id="KW-1185">Reference proteome</keyword>
<dbReference type="InterPro" id="IPR029018">
    <property type="entry name" value="Hex-like_dom2"/>
</dbReference>
<dbReference type="GO" id="GO:0016020">
    <property type="term" value="C:membrane"/>
    <property type="evidence" value="ECO:0007669"/>
    <property type="project" value="TreeGrafter"/>
</dbReference>
<dbReference type="GO" id="GO:0005975">
    <property type="term" value="P:carbohydrate metabolic process"/>
    <property type="evidence" value="ECO:0007669"/>
    <property type="project" value="InterPro"/>
</dbReference>
<reference evidence="4" key="2">
    <citation type="submission" date="2021-10" db="EMBL/GenBank/DDBJ databases">
        <title>Phylogenomics reveals ancestral predisposition of the termite-cultivated fungus Termitomyces towards a domesticated lifestyle.</title>
        <authorList>
            <person name="Auxier B."/>
            <person name="Grum-Grzhimaylo A."/>
            <person name="Cardenas M.E."/>
            <person name="Lodge J.D."/>
            <person name="Laessoe T."/>
            <person name="Pedersen O."/>
            <person name="Smith M.E."/>
            <person name="Kuyper T.W."/>
            <person name="Franco-Molano E.A."/>
            <person name="Baroni T.J."/>
            <person name="Aanen D.K."/>
        </authorList>
    </citation>
    <scope>NUCLEOTIDE SEQUENCE</scope>
    <source>
        <strain evidence="4">D49</strain>
    </source>
</reference>
<dbReference type="PRINTS" id="PR00738">
    <property type="entry name" value="GLHYDRLASE20"/>
</dbReference>
<evidence type="ECO:0000256" key="1">
    <source>
        <dbReference type="ARBA" id="ARBA00022801"/>
    </source>
</evidence>
<dbReference type="GO" id="GO:0004563">
    <property type="term" value="F:beta-N-acetylhexosaminidase activity"/>
    <property type="evidence" value="ECO:0007669"/>
    <property type="project" value="InterPro"/>
</dbReference>
<evidence type="ECO:0000259" key="3">
    <source>
        <dbReference type="Pfam" id="PF14845"/>
    </source>
</evidence>
<accession>A0A9P7FUH5</accession>
<dbReference type="InterPro" id="IPR029019">
    <property type="entry name" value="HEX_eukaryotic_N"/>
</dbReference>
<dbReference type="SUPFAM" id="SSF55545">
    <property type="entry name" value="beta-N-acetylhexosaminidase-like domain"/>
    <property type="match status" value="1"/>
</dbReference>
<evidence type="ECO:0000313" key="5">
    <source>
        <dbReference type="Proteomes" id="UP000717328"/>
    </source>
</evidence>
<organism evidence="4 5">
    <name type="scientific">Sphagnurus paluster</name>
    <dbReference type="NCBI Taxonomy" id="117069"/>
    <lineage>
        <taxon>Eukaryota</taxon>
        <taxon>Fungi</taxon>
        <taxon>Dikarya</taxon>
        <taxon>Basidiomycota</taxon>
        <taxon>Agaricomycotina</taxon>
        <taxon>Agaricomycetes</taxon>
        <taxon>Agaricomycetidae</taxon>
        <taxon>Agaricales</taxon>
        <taxon>Tricholomatineae</taxon>
        <taxon>Lyophyllaceae</taxon>
        <taxon>Sphagnurus</taxon>
    </lineage>
</organism>
<name>A0A9P7FUH5_9AGAR</name>
<dbReference type="AlphaFoldDB" id="A0A9P7FUH5"/>
<dbReference type="Gene3D" id="3.30.379.10">
    <property type="entry name" value="Chitobiase/beta-hexosaminidase domain 2-like"/>
    <property type="match status" value="1"/>
</dbReference>
<gene>
    <name evidence="4" type="ORF">H0H81_011551</name>
</gene>
<evidence type="ECO:0000313" key="4">
    <source>
        <dbReference type="EMBL" id="KAG5635362.1"/>
    </source>
</evidence>
<comment type="caution">
    <text evidence="4">The sequence shown here is derived from an EMBL/GenBank/DDBJ whole genome shotgun (WGS) entry which is preliminary data.</text>
</comment>
<protein>
    <recommendedName>
        <fullName evidence="3">Beta-hexosaminidase eukaryotic type N-terminal domain-containing protein</fullName>
    </recommendedName>
</protein>
<dbReference type="OrthoDB" id="428480at2759"/>
<reference evidence="4" key="1">
    <citation type="submission" date="2021-02" db="EMBL/GenBank/DDBJ databases">
        <authorList>
            <person name="Nieuwenhuis M."/>
            <person name="Van De Peppel L.J.J."/>
        </authorList>
    </citation>
    <scope>NUCLEOTIDE SEQUENCE</scope>
    <source>
        <strain evidence="4">D49</strain>
    </source>
</reference>
<evidence type="ECO:0000256" key="2">
    <source>
        <dbReference type="SAM" id="SignalP"/>
    </source>
</evidence>
<dbReference type="GO" id="GO:0030203">
    <property type="term" value="P:glycosaminoglycan metabolic process"/>
    <property type="evidence" value="ECO:0007669"/>
    <property type="project" value="TreeGrafter"/>
</dbReference>
<sequence>MFSFVVVAVLLAVTPSLAVWPIPQKYTTGSTALRLSPSFSIKLSGINPAPQDLLAAISRTSDHLRKDKLQALVPDRGASSANAVRAAKALDTLTVSLTSNAKVRSIAEEAVDDIESRVEGYELTIPANGSGATLKANSSLGLLRGLTTFTQLWYNLDETTYTLEAPFTIVDAPAYPYRGLMLDTARN</sequence>
<dbReference type="Proteomes" id="UP000717328">
    <property type="component" value="Unassembled WGS sequence"/>
</dbReference>
<feature type="chain" id="PRO_5040237891" description="Beta-hexosaminidase eukaryotic type N-terminal domain-containing protein" evidence="2">
    <location>
        <begin position="19"/>
        <end position="187"/>
    </location>
</feature>
<dbReference type="InterPro" id="IPR025705">
    <property type="entry name" value="Beta_hexosaminidase_sua/sub"/>
</dbReference>
<keyword evidence="1" id="KW-0378">Hydrolase</keyword>
<feature type="signal peptide" evidence="2">
    <location>
        <begin position="1"/>
        <end position="18"/>
    </location>
</feature>
<dbReference type="Pfam" id="PF14845">
    <property type="entry name" value="Glycohydro_20b2"/>
    <property type="match status" value="1"/>
</dbReference>